<feature type="coiled-coil region" evidence="1">
    <location>
        <begin position="22"/>
        <end position="49"/>
    </location>
</feature>
<name>A0A087D5R6_9BIFI</name>
<protein>
    <submittedName>
        <fullName evidence="3">Uncharacterized protein</fullName>
    </submittedName>
</protein>
<dbReference type="STRING" id="1437607.BISA_2240"/>
<gene>
    <name evidence="3" type="ORF">BISA_2240</name>
</gene>
<feature type="compositionally biased region" description="Polar residues" evidence="2">
    <location>
        <begin position="366"/>
        <end position="380"/>
    </location>
</feature>
<sequence>MAQIDPEDGLDQIMVQSWNSVAQQLRALHAELRGDRMRLRERAERAAQNERYDQTRRQQQAARLEQWETENRERLNKGFESNLTATVLSDGDTWRGMRDSSLLQAWMVADQLEGNDPGFRRQIIEAKRRLKDEWSKRHPESHIDAASDHLVNHVTITYSDQSPALQSTLNAFNTAGVAVDLQRVDAETFRAEHGGEQSFWVDSRLTGGWAGYDHDRIVEAVMCAPVNGLDDAATRISFLQDQALPESSHSDNKAAGDEPSTVSEAERTENADAAPMPQSAAEQPDDADRTGEQREGNTSAHAAEPDRQGGGDLATGEPEGYEDMPLDLNESEEWYGPDPFGEYSPAMESSMNPAPQPSAETMPAIPSQTLAQPKTNGNGR</sequence>
<organism evidence="3 4">
    <name type="scientific">Bifidobacterium saguini DSM 23967</name>
    <dbReference type="NCBI Taxonomy" id="1437607"/>
    <lineage>
        <taxon>Bacteria</taxon>
        <taxon>Bacillati</taxon>
        <taxon>Actinomycetota</taxon>
        <taxon>Actinomycetes</taxon>
        <taxon>Bifidobacteriales</taxon>
        <taxon>Bifidobacteriaceae</taxon>
        <taxon>Bifidobacterium</taxon>
    </lineage>
</organism>
<dbReference type="Proteomes" id="UP000029066">
    <property type="component" value="Unassembled WGS sequence"/>
</dbReference>
<proteinExistence type="predicted"/>
<feature type="region of interest" description="Disordered" evidence="2">
    <location>
        <begin position="244"/>
        <end position="380"/>
    </location>
</feature>
<evidence type="ECO:0000256" key="1">
    <source>
        <dbReference type="SAM" id="Coils"/>
    </source>
</evidence>
<dbReference type="EMBL" id="JGZN01000020">
    <property type="protein sequence ID" value="KFI90866.1"/>
    <property type="molecule type" value="Genomic_DNA"/>
</dbReference>
<feature type="compositionally biased region" description="Basic and acidic residues" evidence="2">
    <location>
        <begin position="286"/>
        <end position="295"/>
    </location>
</feature>
<keyword evidence="1" id="KW-0175">Coiled coil</keyword>
<accession>A0A087D5R6</accession>
<comment type="caution">
    <text evidence="3">The sequence shown here is derived from an EMBL/GenBank/DDBJ whole genome shotgun (WGS) entry which is preliminary data.</text>
</comment>
<dbReference type="RefSeq" id="WP_033892114.1">
    <property type="nucleotide sequence ID" value="NZ_JDUT01000017.1"/>
</dbReference>
<dbReference type="AlphaFoldDB" id="A0A087D5R6"/>
<evidence type="ECO:0000313" key="3">
    <source>
        <dbReference type="EMBL" id="KFI90866.1"/>
    </source>
</evidence>
<feature type="compositionally biased region" description="Acidic residues" evidence="2">
    <location>
        <begin position="319"/>
        <end position="335"/>
    </location>
</feature>
<evidence type="ECO:0000313" key="4">
    <source>
        <dbReference type="Proteomes" id="UP000029066"/>
    </source>
</evidence>
<evidence type="ECO:0000256" key="2">
    <source>
        <dbReference type="SAM" id="MobiDB-lite"/>
    </source>
</evidence>
<reference evidence="3 4" key="1">
    <citation type="submission" date="2014-03" db="EMBL/GenBank/DDBJ databases">
        <title>Genomics of Bifidobacteria.</title>
        <authorList>
            <person name="Ventura M."/>
            <person name="Milani C."/>
            <person name="Lugli G.A."/>
        </authorList>
    </citation>
    <scope>NUCLEOTIDE SEQUENCE [LARGE SCALE GENOMIC DNA]</scope>
    <source>
        <strain evidence="3 4">DSM 23967</strain>
    </source>
</reference>